<reference evidence="3 4" key="1">
    <citation type="submission" date="2016-10" db="EMBL/GenBank/DDBJ databases">
        <authorList>
            <person name="de Groot N.N."/>
        </authorList>
    </citation>
    <scope>NUCLEOTIDE SEQUENCE [LARGE SCALE GENOMIC DNA]</scope>
    <source>
        <strain evidence="3 4">ATCC 29281</strain>
    </source>
</reference>
<feature type="domain" description="YqcC-like" evidence="2">
    <location>
        <begin position="6"/>
        <end position="101"/>
    </location>
</feature>
<dbReference type="RefSeq" id="WP_026742933.1">
    <property type="nucleotide sequence ID" value="NZ_FNQS01000001.1"/>
</dbReference>
<dbReference type="EMBL" id="FNQS01000001">
    <property type="protein sequence ID" value="SDZ85957.1"/>
    <property type="molecule type" value="Genomic_DNA"/>
</dbReference>
<evidence type="ECO:0000256" key="1">
    <source>
        <dbReference type="ARBA" id="ARBA00060999"/>
    </source>
</evidence>
<proteinExistence type="predicted"/>
<dbReference type="eggNOG" id="COG3098">
    <property type="taxonomic scope" value="Bacteria"/>
</dbReference>
<name>A0A1H3WFN5_9GAMM</name>
<gene>
    <name evidence="3" type="ORF">SAMN02982996_00473</name>
</gene>
<dbReference type="FunFam" id="1.20.1440.40:FF:000001">
    <property type="entry name" value="DUF446 domain protein"/>
    <property type="match status" value="1"/>
</dbReference>
<dbReference type="STRING" id="71657.SAMN02982996_00473"/>
<dbReference type="GO" id="GO:0044010">
    <property type="term" value="P:single-species biofilm formation"/>
    <property type="evidence" value="ECO:0007669"/>
    <property type="project" value="TreeGrafter"/>
</dbReference>
<accession>A0A1H3WFN5</accession>
<dbReference type="PANTHER" id="PTHR39586">
    <property type="entry name" value="CYTOPLASMIC PROTEIN-RELATED"/>
    <property type="match status" value="1"/>
</dbReference>
<dbReference type="PIRSF" id="PIRSF006257">
    <property type="entry name" value="UCP006257"/>
    <property type="match status" value="1"/>
</dbReference>
<evidence type="ECO:0000313" key="3">
    <source>
        <dbReference type="EMBL" id="SDZ85957.1"/>
    </source>
</evidence>
<dbReference type="InterPro" id="IPR007384">
    <property type="entry name" value="UCP006257"/>
</dbReference>
<organism evidence="3 4">
    <name type="scientific">Lonsdalea quercina</name>
    <dbReference type="NCBI Taxonomy" id="71657"/>
    <lineage>
        <taxon>Bacteria</taxon>
        <taxon>Pseudomonadati</taxon>
        <taxon>Pseudomonadota</taxon>
        <taxon>Gammaproteobacteria</taxon>
        <taxon>Enterobacterales</taxon>
        <taxon>Pectobacteriaceae</taxon>
        <taxon>Lonsdalea</taxon>
    </lineage>
</organism>
<evidence type="ECO:0000259" key="2">
    <source>
        <dbReference type="Pfam" id="PF04287"/>
    </source>
</evidence>
<dbReference type="PANTHER" id="PTHR39586:SF1">
    <property type="entry name" value="CYTOPLASMIC PROTEIN"/>
    <property type="match status" value="1"/>
</dbReference>
<dbReference type="InterPro" id="IPR036814">
    <property type="entry name" value="YqcC-like_sf"/>
</dbReference>
<sequence>MSEEIQLRQALLAVEHALRESELWQSKPPEAEAFSSAEPFCVDTMEAQQWLQWVLLPRMHALLDSGAPLPERFAIHPYFEMAFEGREEELRLLLNALRELDGFFGK</sequence>
<dbReference type="Proteomes" id="UP000187280">
    <property type="component" value="Unassembled WGS sequence"/>
</dbReference>
<dbReference type="AlphaFoldDB" id="A0A1H3WFN5"/>
<dbReference type="Gene3D" id="1.20.1440.40">
    <property type="entry name" value="YqcC-like"/>
    <property type="match status" value="1"/>
</dbReference>
<evidence type="ECO:0000313" key="4">
    <source>
        <dbReference type="Proteomes" id="UP000187280"/>
    </source>
</evidence>
<keyword evidence="4" id="KW-1185">Reference proteome</keyword>
<dbReference type="Pfam" id="PF04287">
    <property type="entry name" value="DUF446"/>
    <property type="match status" value="1"/>
</dbReference>
<protein>
    <submittedName>
        <fullName evidence="3">Uncharacterized conserved protein YqcC, DUF446 family</fullName>
    </submittedName>
</protein>
<dbReference type="GeneID" id="97763412"/>
<dbReference type="InterPro" id="IPR023376">
    <property type="entry name" value="YqcC-like_dom"/>
</dbReference>
<dbReference type="SUPFAM" id="SSF158452">
    <property type="entry name" value="YqcC-like"/>
    <property type="match status" value="1"/>
</dbReference>
<comment type="similarity">
    <text evidence="1">To the N-terminal of E.carotovora exoenzyme regulation regulon ORF1. The C-terminal part is colinear with YqcB.</text>
</comment>